<reference evidence="2 3" key="1">
    <citation type="submission" date="2020-07" db="EMBL/GenBank/DDBJ databases">
        <title>Sequencing the genomes of 1000 actinobacteria strains.</title>
        <authorList>
            <person name="Klenk H.-P."/>
        </authorList>
    </citation>
    <scope>NUCLEOTIDE SEQUENCE [LARGE SCALE GENOMIC DNA]</scope>
    <source>
        <strain evidence="2 3">DSM 19970</strain>
    </source>
</reference>
<evidence type="ECO:0000256" key="1">
    <source>
        <dbReference type="SAM" id="Phobius"/>
    </source>
</evidence>
<dbReference type="AlphaFoldDB" id="A0A7Y9ZB26"/>
<evidence type="ECO:0000313" key="2">
    <source>
        <dbReference type="EMBL" id="NYI40958.1"/>
    </source>
</evidence>
<evidence type="ECO:0000313" key="3">
    <source>
        <dbReference type="Proteomes" id="UP000547973"/>
    </source>
</evidence>
<comment type="caution">
    <text evidence="2">The sequence shown here is derived from an EMBL/GenBank/DDBJ whole genome shotgun (WGS) entry which is preliminary data.</text>
</comment>
<protein>
    <submittedName>
        <fullName evidence="2">Uncharacterized protein</fullName>
    </submittedName>
</protein>
<name>A0A7Y9ZB26_9MICO</name>
<organism evidence="2 3">
    <name type="scientific">Demequina lutea</name>
    <dbReference type="NCBI Taxonomy" id="431489"/>
    <lineage>
        <taxon>Bacteria</taxon>
        <taxon>Bacillati</taxon>
        <taxon>Actinomycetota</taxon>
        <taxon>Actinomycetes</taxon>
        <taxon>Micrococcales</taxon>
        <taxon>Demequinaceae</taxon>
        <taxon>Demequina</taxon>
    </lineage>
</organism>
<keyword evidence="1" id="KW-0812">Transmembrane</keyword>
<dbReference type="Proteomes" id="UP000547973">
    <property type="component" value="Unassembled WGS sequence"/>
</dbReference>
<accession>A0A7Y9ZB26</accession>
<keyword evidence="3" id="KW-1185">Reference proteome</keyword>
<feature type="transmembrane region" description="Helical" evidence="1">
    <location>
        <begin position="51"/>
        <end position="75"/>
    </location>
</feature>
<proteinExistence type="predicted"/>
<feature type="transmembrane region" description="Helical" evidence="1">
    <location>
        <begin position="19"/>
        <end position="39"/>
    </location>
</feature>
<keyword evidence="1" id="KW-1133">Transmembrane helix</keyword>
<sequence length="162" mass="17769">MTVEEGDAPLPHPWYYGNWWMALAVLLAAAGVAWWALLARRRGLAAWRDGALIILLPPVAGIVTVTVAALAHAAWVHQIAPYTFLPKPLPLPMPWTITALAAGLAVAAAGATWNEMRHPGLIGAENRYRLSHLRVGGRRLRHGRLQHHEVVDVDERVSEVLP</sequence>
<gene>
    <name evidence="2" type="ORF">BKA03_001077</name>
</gene>
<keyword evidence="1" id="KW-0472">Membrane</keyword>
<dbReference type="RefSeq" id="WP_152649620.1">
    <property type="nucleotide sequence ID" value="NZ_BBRC01000014.1"/>
</dbReference>
<dbReference type="EMBL" id="JACBZO010000001">
    <property type="protein sequence ID" value="NYI40958.1"/>
    <property type="molecule type" value="Genomic_DNA"/>
</dbReference>
<feature type="transmembrane region" description="Helical" evidence="1">
    <location>
        <begin position="95"/>
        <end position="113"/>
    </location>
</feature>